<proteinExistence type="predicted"/>
<feature type="non-terminal residue" evidence="2">
    <location>
        <position position="1"/>
    </location>
</feature>
<comment type="caution">
    <text evidence="2">The sequence shown here is derived from an EMBL/GenBank/DDBJ whole genome shotgun (WGS) entry which is preliminary data.</text>
</comment>
<accession>A0A819H6B3</accession>
<name>A0A819H6B3_9BILA</name>
<evidence type="ECO:0000313" key="2">
    <source>
        <dbReference type="EMBL" id="CAF3898474.1"/>
    </source>
</evidence>
<dbReference type="AlphaFoldDB" id="A0A819H6B3"/>
<reference evidence="2" key="1">
    <citation type="submission" date="2021-02" db="EMBL/GenBank/DDBJ databases">
        <authorList>
            <person name="Nowell W R."/>
        </authorList>
    </citation>
    <scope>NUCLEOTIDE SEQUENCE</scope>
</reference>
<feature type="region of interest" description="Disordered" evidence="1">
    <location>
        <begin position="1"/>
        <end position="20"/>
    </location>
</feature>
<evidence type="ECO:0000256" key="1">
    <source>
        <dbReference type="SAM" id="MobiDB-lite"/>
    </source>
</evidence>
<gene>
    <name evidence="2" type="ORF">OTI717_LOCUS23656</name>
</gene>
<sequence length="178" mass="20368">NFPHQDSSFKTIIDPSKEPPFNKQQSAAFNANVDSTLVSRLRALADRQQYSGTYILLKLTNAFHSFDTLLFHSLNDILTKLLIHVDIHLVNNETQYEKSSIVPINELPLVSSRFSFNELEMNFYVFICSISASTHDLDSSSPSKQYGCPICERQFSSREESTYLEHLSNCYKEPDNSF</sequence>
<evidence type="ECO:0000313" key="3">
    <source>
        <dbReference type="Proteomes" id="UP000663823"/>
    </source>
</evidence>
<dbReference type="Proteomes" id="UP000663823">
    <property type="component" value="Unassembled WGS sequence"/>
</dbReference>
<organism evidence="2 3">
    <name type="scientific">Rotaria sordida</name>
    <dbReference type="NCBI Taxonomy" id="392033"/>
    <lineage>
        <taxon>Eukaryota</taxon>
        <taxon>Metazoa</taxon>
        <taxon>Spiralia</taxon>
        <taxon>Gnathifera</taxon>
        <taxon>Rotifera</taxon>
        <taxon>Eurotatoria</taxon>
        <taxon>Bdelloidea</taxon>
        <taxon>Philodinida</taxon>
        <taxon>Philodinidae</taxon>
        <taxon>Rotaria</taxon>
    </lineage>
</organism>
<dbReference type="EMBL" id="CAJOAX010004283">
    <property type="protein sequence ID" value="CAF3898474.1"/>
    <property type="molecule type" value="Genomic_DNA"/>
</dbReference>
<feature type="compositionally biased region" description="Polar residues" evidence="1">
    <location>
        <begin position="1"/>
        <end position="10"/>
    </location>
</feature>
<protein>
    <submittedName>
        <fullName evidence="2">Uncharacterized protein</fullName>
    </submittedName>
</protein>